<dbReference type="GO" id="GO:0000978">
    <property type="term" value="F:RNA polymerase II cis-regulatory region sequence-specific DNA binding"/>
    <property type="evidence" value="ECO:0007669"/>
    <property type="project" value="TreeGrafter"/>
</dbReference>
<feature type="compositionally biased region" description="Polar residues" evidence="10">
    <location>
        <begin position="629"/>
        <end position="651"/>
    </location>
</feature>
<accession>A0A6G1GK50</accession>
<evidence type="ECO:0000256" key="4">
    <source>
        <dbReference type="ARBA" id="ARBA00022771"/>
    </source>
</evidence>
<evidence type="ECO:0000256" key="6">
    <source>
        <dbReference type="ARBA" id="ARBA00023015"/>
    </source>
</evidence>
<dbReference type="GO" id="GO:0051701">
    <property type="term" value="P:biological process involved in interaction with host"/>
    <property type="evidence" value="ECO:0007669"/>
    <property type="project" value="UniProtKB-ARBA"/>
</dbReference>
<feature type="domain" description="C2H2-type" evidence="11">
    <location>
        <begin position="135"/>
        <end position="165"/>
    </location>
</feature>
<feature type="compositionally biased region" description="Polar residues" evidence="10">
    <location>
        <begin position="725"/>
        <end position="738"/>
    </location>
</feature>
<evidence type="ECO:0000313" key="13">
    <source>
        <dbReference type="Proteomes" id="UP000800041"/>
    </source>
</evidence>
<dbReference type="PANTHER" id="PTHR19818">
    <property type="entry name" value="ZINC FINGER PROTEIN ZIC AND GLI"/>
    <property type="match status" value="1"/>
</dbReference>
<dbReference type="FunFam" id="3.30.160.60:FF:000758">
    <property type="entry name" value="C2H2 transcription factor, putative"/>
    <property type="match status" value="1"/>
</dbReference>
<dbReference type="GO" id="GO:0008270">
    <property type="term" value="F:zinc ion binding"/>
    <property type="evidence" value="ECO:0007669"/>
    <property type="project" value="UniProtKB-KW"/>
</dbReference>
<gene>
    <name evidence="12" type="ORF">K402DRAFT_241383</name>
</gene>
<name>A0A6G1GK50_9PEZI</name>
<dbReference type="InterPro" id="IPR036236">
    <property type="entry name" value="Znf_C2H2_sf"/>
</dbReference>
<keyword evidence="8" id="KW-0539">Nucleus</keyword>
<keyword evidence="7" id="KW-0804">Transcription</keyword>
<keyword evidence="4 9" id="KW-0863">Zinc-finger</keyword>
<protein>
    <recommendedName>
        <fullName evidence="11">C2H2-type domain-containing protein</fullName>
    </recommendedName>
</protein>
<dbReference type="SUPFAM" id="SSF57667">
    <property type="entry name" value="beta-beta-alpha zinc fingers"/>
    <property type="match status" value="1"/>
</dbReference>
<feature type="compositionally biased region" description="Basic and acidic residues" evidence="10">
    <location>
        <begin position="404"/>
        <end position="416"/>
    </location>
</feature>
<feature type="compositionally biased region" description="Polar residues" evidence="10">
    <location>
        <begin position="377"/>
        <end position="392"/>
    </location>
</feature>
<comment type="subcellular location">
    <subcellularLocation>
        <location evidence="1">Nucleus</location>
    </subcellularLocation>
</comment>
<feature type="compositionally biased region" description="Low complexity" evidence="10">
    <location>
        <begin position="698"/>
        <end position="720"/>
    </location>
</feature>
<sequence>MSGFCAVNTTLTVPEAGPGRYGEETTPTTPRPQKFFLPERPQEDVKAEDPAAKTPTRDSFGGLAAQRPLPTAPLTPQKDPQTPAKNARLSRGSSHRSTRSVDSQDMDMDEDEGTDNESVTSDSQRPSKKKKGQRFFCTDFPPCQLSFTRSEHLARHIRKHTGERPFQCHCSRRFSRLDNLRQHAQTVHVNEDIPGDSLAATGTRFQRAIRTDRVRPPNSRSRASTLGSQGGHSRGHSRNLSASSTASTTSNLSVQDDLRRRPAPLAMAEGTPHHRHSRSRLSLDTFNAANTPNPPPGHYYAFGSHSPNGFSTPTSATFSGNGSPRYSGSNMQSPISNHSRNATWGSKTPSRRLSVPSANPFQGPQAGSGYPQYLTPMPSSQQPTFSGNSSMFGSPPSPASFSSDSRRDSAAEDWRRRTWHPGTHTGLGPRPATSGLSYYQTPDSDHPAQAPQAAASQLTRLPGIESFDHAPPNPASMARRQPSPMQIDTPSRPPPVFPGVMEHTASGPDDRKNHASWDLALHKGLTKLELANTTPPKESQAWGPSAVLQSNAASGQPQQQHGMQSIDQLAQFQGSGPGPTIIEERTRPVSDQPTTPRKNKRQAWYNGPLNLPSQHQHPAPQQPGFSGPGQRTSPDDSGSSEGVPTPSNITLQEYHPAIVHSNGFVEQHPPGVPVAVDESQKVGMSHPVSQPPSERPAPVQFQYHQQPQQRPEPRPQQQPQGASYALQQAQAGGRATTTPAQYQQHGPQPGQPLLPQYQRQLEQHQQQQQQQNQYRHEQHQHRQQQMNERPSDLRGLDALVAAATREDHAAVATQP</sequence>
<keyword evidence="3" id="KW-0677">Repeat</keyword>
<feature type="region of interest" description="Disordered" evidence="10">
    <location>
        <begin position="194"/>
        <end position="815"/>
    </location>
</feature>
<feature type="domain" description="C2H2-type" evidence="11">
    <location>
        <begin position="166"/>
        <end position="193"/>
    </location>
</feature>
<organism evidence="12 13">
    <name type="scientific">Aulographum hederae CBS 113979</name>
    <dbReference type="NCBI Taxonomy" id="1176131"/>
    <lineage>
        <taxon>Eukaryota</taxon>
        <taxon>Fungi</taxon>
        <taxon>Dikarya</taxon>
        <taxon>Ascomycota</taxon>
        <taxon>Pezizomycotina</taxon>
        <taxon>Dothideomycetes</taxon>
        <taxon>Pleosporomycetidae</taxon>
        <taxon>Aulographales</taxon>
        <taxon>Aulographaceae</taxon>
    </lineage>
</organism>
<keyword evidence="2" id="KW-0479">Metal-binding</keyword>
<evidence type="ECO:0000259" key="11">
    <source>
        <dbReference type="PROSITE" id="PS50157"/>
    </source>
</evidence>
<dbReference type="InterPro" id="IPR050329">
    <property type="entry name" value="GLI_C2H2-zinc-finger"/>
</dbReference>
<dbReference type="FunFam" id="3.30.160.60:FF:000606">
    <property type="entry name" value="C2H2 transcription factor, putative"/>
    <property type="match status" value="1"/>
</dbReference>
<feature type="compositionally biased region" description="Low complexity" evidence="10">
    <location>
        <begin position="739"/>
        <end position="773"/>
    </location>
</feature>
<dbReference type="Gene3D" id="3.30.160.60">
    <property type="entry name" value="Classic Zinc Finger"/>
    <property type="match status" value="2"/>
</dbReference>
<evidence type="ECO:0000256" key="2">
    <source>
        <dbReference type="ARBA" id="ARBA00022723"/>
    </source>
</evidence>
<proteinExistence type="predicted"/>
<evidence type="ECO:0000256" key="8">
    <source>
        <dbReference type="ARBA" id="ARBA00023242"/>
    </source>
</evidence>
<feature type="region of interest" description="Disordered" evidence="10">
    <location>
        <begin position="1"/>
        <end position="135"/>
    </location>
</feature>
<keyword evidence="5" id="KW-0862">Zinc</keyword>
<feature type="compositionally biased region" description="Basic and acidic residues" evidence="10">
    <location>
        <begin position="40"/>
        <end position="51"/>
    </location>
</feature>
<dbReference type="GO" id="GO:0000981">
    <property type="term" value="F:DNA-binding transcription factor activity, RNA polymerase II-specific"/>
    <property type="evidence" value="ECO:0007669"/>
    <property type="project" value="TreeGrafter"/>
</dbReference>
<dbReference type="OrthoDB" id="624345at2759"/>
<evidence type="ECO:0000256" key="3">
    <source>
        <dbReference type="ARBA" id="ARBA00022737"/>
    </source>
</evidence>
<evidence type="ECO:0000256" key="1">
    <source>
        <dbReference type="ARBA" id="ARBA00004123"/>
    </source>
</evidence>
<evidence type="ECO:0000313" key="12">
    <source>
        <dbReference type="EMBL" id="KAF1981194.1"/>
    </source>
</evidence>
<feature type="compositionally biased region" description="Low complexity" evidence="10">
    <location>
        <begin position="612"/>
        <end position="623"/>
    </location>
</feature>
<dbReference type="PROSITE" id="PS50157">
    <property type="entry name" value="ZINC_FINGER_C2H2_2"/>
    <property type="match status" value="2"/>
</dbReference>
<feature type="compositionally biased region" description="Polar residues" evidence="10">
    <location>
        <begin position="547"/>
        <end position="574"/>
    </location>
</feature>
<keyword evidence="6" id="KW-0805">Transcription regulation</keyword>
<evidence type="ECO:0000256" key="7">
    <source>
        <dbReference type="ARBA" id="ARBA00023163"/>
    </source>
</evidence>
<feature type="compositionally biased region" description="Low complexity" evidence="10">
    <location>
        <begin position="238"/>
        <end position="253"/>
    </location>
</feature>
<feature type="compositionally biased region" description="Polar residues" evidence="10">
    <location>
        <begin position="305"/>
        <end position="348"/>
    </location>
</feature>
<dbReference type="AlphaFoldDB" id="A0A6G1GK50"/>
<dbReference type="GO" id="GO:0005634">
    <property type="term" value="C:nucleus"/>
    <property type="evidence" value="ECO:0007669"/>
    <property type="project" value="UniProtKB-SubCell"/>
</dbReference>
<evidence type="ECO:0000256" key="10">
    <source>
        <dbReference type="SAM" id="MobiDB-lite"/>
    </source>
</evidence>
<dbReference type="InterPro" id="IPR013087">
    <property type="entry name" value="Znf_C2H2_type"/>
</dbReference>
<evidence type="ECO:0000256" key="5">
    <source>
        <dbReference type="ARBA" id="ARBA00022833"/>
    </source>
</evidence>
<dbReference type="GO" id="GO:0045944">
    <property type="term" value="P:positive regulation of transcription by RNA polymerase II"/>
    <property type="evidence" value="ECO:0007669"/>
    <property type="project" value="UniProtKB-ARBA"/>
</dbReference>
<dbReference type="EMBL" id="ML977205">
    <property type="protein sequence ID" value="KAF1981194.1"/>
    <property type="molecule type" value="Genomic_DNA"/>
</dbReference>
<feature type="compositionally biased region" description="Acidic residues" evidence="10">
    <location>
        <begin position="104"/>
        <end position="115"/>
    </location>
</feature>
<dbReference type="Proteomes" id="UP000800041">
    <property type="component" value="Unassembled WGS sequence"/>
</dbReference>
<evidence type="ECO:0000256" key="9">
    <source>
        <dbReference type="PROSITE-ProRule" id="PRU00042"/>
    </source>
</evidence>
<dbReference type="PANTHER" id="PTHR19818:SF139">
    <property type="entry name" value="PAIR-RULE PROTEIN ODD-PAIRED"/>
    <property type="match status" value="1"/>
</dbReference>
<reference evidence="12" key="1">
    <citation type="journal article" date="2020" name="Stud. Mycol.">
        <title>101 Dothideomycetes genomes: a test case for predicting lifestyles and emergence of pathogens.</title>
        <authorList>
            <person name="Haridas S."/>
            <person name="Albert R."/>
            <person name="Binder M."/>
            <person name="Bloem J."/>
            <person name="Labutti K."/>
            <person name="Salamov A."/>
            <person name="Andreopoulos B."/>
            <person name="Baker S."/>
            <person name="Barry K."/>
            <person name="Bills G."/>
            <person name="Bluhm B."/>
            <person name="Cannon C."/>
            <person name="Castanera R."/>
            <person name="Culley D."/>
            <person name="Daum C."/>
            <person name="Ezra D."/>
            <person name="Gonzalez J."/>
            <person name="Henrissat B."/>
            <person name="Kuo A."/>
            <person name="Liang C."/>
            <person name="Lipzen A."/>
            <person name="Lutzoni F."/>
            <person name="Magnuson J."/>
            <person name="Mondo S."/>
            <person name="Nolan M."/>
            <person name="Ohm R."/>
            <person name="Pangilinan J."/>
            <person name="Park H.-J."/>
            <person name="Ramirez L."/>
            <person name="Alfaro M."/>
            <person name="Sun H."/>
            <person name="Tritt A."/>
            <person name="Yoshinaga Y."/>
            <person name="Zwiers L.-H."/>
            <person name="Turgeon B."/>
            <person name="Goodwin S."/>
            <person name="Spatafora J."/>
            <person name="Crous P."/>
            <person name="Grigoriev I."/>
        </authorList>
    </citation>
    <scope>NUCLEOTIDE SEQUENCE</scope>
    <source>
        <strain evidence="12">CBS 113979</strain>
    </source>
</reference>
<keyword evidence="13" id="KW-1185">Reference proteome</keyword>